<dbReference type="RefSeq" id="WP_072711966.1">
    <property type="nucleotide sequence ID" value="NZ_CP016796.1"/>
</dbReference>
<keyword evidence="2" id="KW-1185">Reference proteome</keyword>
<dbReference type="STRING" id="573570.F7310_04015"/>
<organism evidence="1 2">
    <name type="scientific">Francisella uliginis</name>
    <dbReference type="NCBI Taxonomy" id="573570"/>
    <lineage>
        <taxon>Bacteria</taxon>
        <taxon>Pseudomonadati</taxon>
        <taxon>Pseudomonadota</taxon>
        <taxon>Gammaproteobacteria</taxon>
        <taxon>Thiotrichales</taxon>
        <taxon>Francisellaceae</taxon>
        <taxon>Francisella</taxon>
    </lineage>
</organism>
<proteinExistence type="predicted"/>
<dbReference type="OrthoDB" id="9781621at2"/>
<protein>
    <submittedName>
        <fullName evidence="1">Uncharacterized protein</fullName>
    </submittedName>
</protein>
<dbReference type="EMBL" id="CP016796">
    <property type="protein sequence ID" value="API86571.1"/>
    <property type="molecule type" value="Genomic_DNA"/>
</dbReference>
<dbReference type="KEGG" id="frx:F7310_04015"/>
<dbReference type="Proteomes" id="UP000184222">
    <property type="component" value="Chromosome"/>
</dbReference>
<gene>
    <name evidence="1" type="ORF">F7310_04015</name>
</gene>
<reference evidence="1 2" key="1">
    <citation type="journal article" date="2016" name="Appl. Environ. Microbiol.">
        <title>Whole genome relationships among Francisella bacteria of diverse origin define new species and provide specific regions for detection.</title>
        <authorList>
            <person name="Challacombe J.F."/>
            <person name="Petersen J.M."/>
            <person name="Gallegos-Graves V."/>
            <person name="Hodge D."/>
            <person name="Pillai S."/>
            <person name="Kuske C.R."/>
        </authorList>
    </citation>
    <scope>NUCLEOTIDE SEQUENCE [LARGE SCALE GENOMIC DNA]</scope>
    <source>
        <strain evidence="2">TX07-7310</strain>
    </source>
</reference>
<name>A0A1L4BRV6_9GAMM</name>
<evidence type="ECO:0000313" key="1">
    <source>
        <dbReference type="EMBL" id="API86571.1"/>
    </source>
</evidence>
<evidence type="ECO:0000313" key="2">
    <source>
        <dbReference type="Proteomes" id="UP000184222"/>
    </source>
</evidence>
<accession>A0A1L4BRV6</accession>
<sequence length="109" mass="12635">MSCQHGRPQGRLAGHNAIHHLLGIPEMEEYYQPNYVTCVDLGDYGGLYTEGWERKVKKFGIEAREIKKHINLVRIYPPHRRDEIGIFKEADELQFIAPHDSHEIAKKAK</sequence>
<dbReference type="AlphaFoldDB" id="A0A1L4BRV6"/>